<evidence type="ECO:0000256" key="3">
    <source>
        <dbReference type="ARBA" id="ARBA00022989"/>
    </source>
</evidence>
<evidence type="ECO:0000256" key="4">
    <source>
        <dbReference type="ARBA" id="ARBA00023136"/>
    </source>
</evidence>
<sequence length="342" mass="38021">MSRSFQLSSNGVQQCLRMAGGGTTGFYLCKLFNWDYGAFFVLYPVLLLGLVPILNPSIIRQFLAQGVVCAVEVALLQGMFGDRPVLMIPIVFLLFLYRFALMARGPLMLFGALATVFLSMQLHFASYPDINVVEMLFSNAVAIWLAILIACVMYVLFPDREPRQPPPASTKDTASLRHEALLGASAATFSFVIFQCFNLFDTLAAQIAGILVLFPMHWKGVHFAGRERALGTIIGCLVAMIIQLIVYTHYDVLPIVGLLLWVGFMLCARWHMMDMGRPGAGFATVTTLAVIFGQDLTMNQDIMQNTAYRLASTCVSVLGMLVVVFLLHRFFNLFEPTRHAKH</sequence>
<evidence type="ECO:0000256" key="1">
    <source>
        <dbReference type="ARBA" id="ARBA00004141"/>
    </source>
</evidence>
<feature type="transmembrane region" description="Helical" evidence="5">
    <location>
        <begin position="107"/>
        <end position="124"/>
    </location>
</feature>
<dbReference type="Proteomes" id="UP000028931">
    <property type="component" value="Chromosome"/>
</dbReference>
<feature type="transmembrane region" description="Helical" evidence="5">
    <location>
        <begin position="36"/>
        <end position="55"/>
    </location>
</feature>
<feature type="transmembrane region" description="Helical" evidence="5">
    <location>
        <begin position="136"/>
        <end position="157"/>
    </location>
</feature>
<dbReference type="InterPro" id="IPR016926">
    <property type="entry name" value="UCP029594"/>
</dbReference>
<evidence type="ECO:0000313" key="8">
    <source>
        <dbReference type="Proteomes" id="UP000028931"/>
    </source>
</evidence>
<gene>
    <name evidence="7" type="ORF">PSAKL28_31690</name>
</gene>
<feature type="domain" description="Integral membrane bound transporter" evidence="6">
    <location>
        <begin position="191"/>
        <end position="322"/>
    </location>
</feature>
<dbReference type="eggNOG" id="ENOG502Z7UT">
    <property type="taxonomic scope" value="Bacteria"/>
</dbReference>
<dbReference type="EMBL" id="CP009048">
    <property type="protein sequence ID" value="AIL62337.1"/>
    <property type="molecule type" value="Genomic_DNA"/>
</dbReference>
<organism evidence="7 8">
    <name type="scientific">Pseudomonas alkylphenolica</name>
    <dbReference type="NCBI Taxonomy" id="237609"/>
    <lineage>
        <taxon>Bacteria</taxon>
        <taxon>Pseudomonadati</taxon>
        <taxon>Pseudomonadota</taxon>
        <taxon>Gammaproteobacteria</taxon>
        <taxon>Pseudomonadales</taxon>
        <taxon>Pseudomonadaceae</taxon>
        <taxon>Pseudomonas</taxon>
    </lineage>
</organism>
<keyword evidence="2 5" id="KW-0812">Transmembrane</keyword>
<feature type="transmembrane region" description="Helical" evidence="5">
    <location>
        <begin position="85"/>
        <end position="100"/>
    </location>
</feature>
<evidence type="ECO:0000313" key="7">
    <source>
        <dbReference type="EMBL" id="AIL62337.1"/>
    </source>
</evidence>
<evidence type="ECO:0000259" key="6">
    <source>
        <dbReference type="Pfam" id="PF13515"/>
    </source>
</evidence>
<dbReference type="PIRSF" id="PIRSF029594">
    <property type="entry name" value="UCP029594"/>
    <property type="match status" value="1"/>
</dbReference>
<dbReference type="HOGENOM" id="CLU_069815_0_0_6"/>
<reference evidence="7 8" key="1">
    <citation type="submission" date="2014-07" db="EMBL/GenBank/DDBJ databases">
        <authorList>
            <person name="Lee K."/>
            <person name="Lim J.Y."/>
            <person name="Hwang I."/>
        </authorList>
    </citation>
    <scope>NUCLEOTIDE SEQUENCE [LARGE SCALE GENOMIC DNA]</scope>
    <source>
        <strain evidence="7 8">KL28</strain>
    </source>
</reference>
<dbReference type="AlphaFoldDB" id="A0A077FA71"/>
<name>A0A077FA71_9PSED</name>
<dbReference type="Pfam" id="PF11168">
    <property type="entry name" value="DUF2955"/>
    <property type="match status" value="1"/>
</dbReference>
<evidence type="ECO:0000256" key="2">
    <source>
        <dbReference type="ARBA" id="ARBA00022692"/>
    </source>
</evidence>
<dbReference type="Pfam" id="PF13515">
    <property type="entry name" value="FUSC_2"/>
    <property type="match status" value="1"/>
</dbReference>
<feature type="transmembrane region" description="Helical" evidence="5">
    <location>
        <begin position="203"/>
        <end position="221"/>
    </location>
</feature>
<dbReference type="InterPro" id="IPR022604">
    <property type="entry name" value="DUF2955"/>
</dbReference>
<proteinExistence type="predicted"/>
<keyword evidence="4 5" id="KW-0472">Membrane</keyword>
<feature type="transmembrane region" description="Helical" evidence="5">
    <location>
        <begin position="310"/>
        <end position="331"/>
    </location>
</feature>
<keyword evidence="3 5" id="KW-1133">Transmembrane helix</keyword>
<evidence type="ECO:0000256" key="5">
    <source>
        <dbReference type="SAM" id="Phobius"/>
    </source>
</evidence>
<dbReference type="InterPro" id="IPR049453">
    <property type="entry name" value="Memb_transporter_dom"/>
</dbReference>
<dbReference type="KEGG" id="palk:PSAKL28_31690"/>
<accession>A0A077FA71</accession>
<feature type="transmembrane region" description="Helical" evidence="5">
    <location>
        <begin position="252"/>
        <end position="268"/>
    </location>
</feature>
<comment type="subcellular location">
    <subcellularLocation>
        <location evidence="1">Membrane</location>
        <topology evidence="1">Multi-pass membrane protein</topology>
    </subcellularLocation>
</comment>
<protein>
    <submittedName>
        <fullName evidence="7">Response regulator receiver protein</fullName>
    </submittedName>
</protein>
<feature type="transmembrane region" description="Helical" evidence="5">
    <location>
        <begin position="228"/>
        <end position="246"/>
    </location>
</feature>
<dbReference type="GO" id="GO:0016020">
    <property type="term" value="C:membrane"/>
    <property type="evidence" value="ECO:0007669"/>
    <property type="project" value="UniProtKB-SubCell"/>
</dbReference>